<dbReference type="RefSeq" id="XP_007833464.1">
    <property type="nucleotide sequence ID" value="XM_007835273.1"/>
</dbReference>
<dbReference type="InParanoid" id="W3X6M1"/>
<feature type="region of interest" description="Disordered" evidence="1">
    <location>
        <begin position="192"/>
        <end position="246"/>
    </location>
</feature>
<evidence type="ECO:0000256" key="1">
    <source>
        <dbReference type="SAM" id="MobiDB-lite"/>
    </source>
</evidence>
<dbReference type="eggNOG" id="ENOG502SCE7">
    <property type="taxonomic scope" value="Eukaryota"/>
</dbReference>
<dbReference type="AlphaFoldDB" id="W3X6M1"/>
<feature type="compositionally biased region" description="Basic and acidic residues" evidence="1">
    <location>
        <begin position="70"/>
        <end position="84"/>
    </location>
</feature>
<organism evidence="2 3">
    <name type="scientific">Pestalotiopsis fici (strain W106-1 / CGMCC3.15140)</name>
    <dbReference type="NCBI Taxonomy" id="1229662"/>
    <lineage>
        <taxon>Eukaryota</taxon>
        <taxon>Fungi</taxon>
        <taxon>Dikarya</taxon>
        <taxon>Ascomycota</taxon>
        <taxon>Pezizomycotina</taxon>
        <taxon>Sordariomycetes</taxon>
        <taxon>Xylariomycetidae</taxon>
        <taxon>Amphisphaeriales</taxon>
        <taxon>Sporocadaceae</taxon>
        <taxon>Pestalotiopsis</taxon>
    </lineage>
</organism>
<name>W3X6M1_PESFW</name>
<evidence type="ECO:0000313" key="2">
    <source>
        <dbReference type="EMBL" id="ETS81690.1"/>
    </source>
</evidence>
<accession>W3X6M1</accession>
<feature type="region of interest" description="Disordered" evidence="1">
    <location>
        <begin position="18"/>
        <end position="96"/>
    </location>
</feature>
<feature type="compositionally biased region" description="Low complexity" evidence="1">
    <location>
        <begin position="25"/>
        <end position="41"/>
    </location>
</feature>
<dbReference type="EMBL" id="KI912112">
    <property type="protein sequence ID" value="ETS81690.1"/>
    <property type="molecule type" value="Genomic_DNA"/>
</dbReference>
<reference evidence="3" key="1">
    <citation type="journal article" date="2015" name="BMC Genomics">
        <title>Genomic and transcriptomic analysis of the endophytic fungus Pestalotiopsis fici reveals its lifestyle and high potential for synthesis of natural products.</title>
        <authorList>
            <person name="Wang X."/>
            <person name="Zhang X."/>
            <person name="Liu L."/>
            <person name="Xiang M."/>
            <person name="Wang W."/>
            <person name="Sun X."/>
            <person name="Che Y."/>
            <person name="Guo L."/>
            <person name="Liu G."/>
            <person name="Guo L."/>
            <person name="Wang C."/>
            <person name="Yin W.B."/>
            <person name="Stadler M."/>
            <person name="Zhang X."/>
            <person name="Liu X."/>
        </authorList>
    </citation>
    <scope>NUCLEOTIDE SEQUENCE [LARGE SCALE GENOMIC DNA]</scope>
    <source>
        <strain evidence="3">W106-1 / CGMCC3.15140</strain>
    </source>
</reference>
<dbReference type="KEGG" id="pfy:PFICI_06692"/>
<protein>
    <submittedName>
        <fullName evidence="2">Uncharacterized protein</fullName>
    </submittedName>
</protein>
<proteinExistence type="predicted"/>
<dbReference type="Proteomes" id="UP000030651">
    <property type="component" value="Unassembled WGS sequence"/>
</dbReference>
<keyword evidence="3" id="KW-1185">Reference proteome</keyword>
<gene>
    <name evidence="2" type="ORF">PFICI_06692</name>
</gene>
<sequence length="246" mass="28261">MSPPSPHLPIFNFDFTTATSHKPAHSSPLSSSPIRASQSSPPLSPRDPNTLPRRGFFSSPINPAVCNQEKSSKWTKFETRDAKKNPLNQSRDNAVEGKRKLFLKNVRQRRDDHTWERRGGDQEILRLEWSNQDRKRRQQKERDLDGFMFEEDFEEIPDILQSNSATREQDDMMVDSHAMDEEAELEAMLSAYEVENTEQKTHELPDSSSLSDDDYDSIFMDLLSQDGPPPQQSQEDLVMSGQMDMS</sequence>
<evidence type="ECO:0000313" key="3">
    <source>
        <dbReference type="Proteomes" id="UP000030651"/>
    </source>
</evidence>
<dbReference type="OrthoDB" id="5279705at2759"/>
<dbReference type="GeneID" id="19271705"/>
<dbReference type="HOGENOM" id="CLU_070839_1_0_1"/>
<dbReference type="OMA" id="WQRRDIE"/>